<name>A0A6J7JDX4_9ZZZZ</name>
<proteinExistence type="predicted"/>
<evidence type="ECO:0000256" key="2">
    <source>
        <dbReference type="ARBA" id="ARBA00013147"/>
    </source>
</evidence>
<dbReference type="PROSITE" id="PS00858">
    <property type="entry name" value="PREPHENATE_DEHYDR_2"/>
    <property type="match status" value="1"/>
</dbReference>
<dbReference type="PROSITE" id="PS51171">
    <property type="entry name" value="PREPHENATE_DEHYDR_3"/>
    <property type="match status" value="1"/>
</dbReference>
<dbReference type="Pfam" id="PF00800">
    <property type="entry name" value="PDT"/>
    <property type="match status" value="1"/>
</dbReference>
<evidence type="ECO:0000256" key="4">
    <source>
        <dbReference type="ARBA" id="ARBA00023141"/>
    </source>
</evidence>
<dbReference type="AlphaFoldDB" id="A0A6J7JDX4"/>
<dbReference type="PROSITE" id="PS51671">
    <property type="entry name" value="ACT"/>
    <property type="match status" value="1"/>
</dbReference>
<comment type="catalytic activity">
    <reaction evidence="7">
        <text>prephenate + H(+) = 3-phenylpyruvate + CO2 + H2O</text>
        <dbReference type="Rhea" id="RHEA:21648"/>
        <dbReference type="ChEBI" id="CHEBI:15377"/>
        <dbReference type="ChEBI" id="CHEBI:15378"/>
        <dbReference type="ChEBI" id="CHEBI:16526"/>
        <dbReference type="ChEBI" id="CHEBI:18005"/>
        <dbReference type="ChEBI" id="CHEBI:29934"/>
        <dbReference type="EC" id="4.2.1.51"/>
    </reaction>
</comment>
<dbReference type="FunFam" id="3.30.70.260:FF:000012">
    <property type="entry name" value="Prephenate dehydratase"/>
    <property type="match status" value="1"/>
</dbReference>
<evidence type="ECO:0000259" key="8">
    <source>
        <dbReference type="PROSITE" id="PS51171"/>
    </source>
</evidence>
<evidence type="ECO:0000313" key="10">
    <source>
        <dbReference type="EMBL" id="CAB4940854.1"/>
    </source>
</evidence>
<dbReference type="PANTHER" id="PTHR21022">
    <property type="entry name" value="PREPHENATE DEHYDRATASE P PROTEIN"/>
    <property type="match status" value="1"/>
</dbReference>
<keyword evidence="5" id="KW-0584">Phenylalanine biosynthesis</keyword>
<keyword evidence="4" id="KW-0057">Aromatic amino acid biosynthesis</keyword>
<dbReference type="Gene3D" id="3.40.190.10">
    <property type="entry name" value="Periplasmic binding protein-like II"/>
    <property type="match status" value="2"/>
</dbReference>
<dbReference type="NCBIfam" id="NF008865">
    <property type="entry name" value="PRK11898.1"/>
    <property type="match status" value="1"/>
</dbReference>
<sequence>MTRISFLGPRGTFAEAALRTLAIAQGAELLPAASVHAALGMVRAGESDLALVPIENSVEGAVTLTLDELTNGSSLMIVDDAVLPVQFSLVAPDGVALTDIDRIATHPHAHAQVMGWLRANLPDAVVLPALSTAGAAAALLEVPRPFDAAIAQAIAAEIYGLTILADDIGDTKDATTRFVLVSKPGAMPDPTGADKTTLSLFMRADHPGALLAILTEFAVRGVNMTRIESRPTRRALGDYFFSVDIEGHVADARVAEALMGLHRICLDVRYLGSYPRHDGKAPVLRQGVTDADFAEATQWLGQLKGN</sequence>
<evidence type="ECO:0000256" key="1">
    <source>
        <dbReference type="ARBA" id="ARBA00004741"/>
    </source>
</evidence>
<evidence type="ECO:0000256" key="5">
    <source>
        <dbReference type="ARBA" id="ARBA00023222"/>
    </source>
</evidence>
<dbReference type="Pfam" id="PF01842">
    <property type="entry name" value="ACT"/>
    <property type="match status" value="1"/>
</dbReference>
<dbReference type="PIRSF" id="PIRSF001500">
    <property type="entry name" value="Chor_mut_pdt_Ppr"/>
    <property type="match status" value="1"/>
</dbReference>
<reference evidence="10" key="1">
    <citation type="submission" date="2020-05" db="EMBL/GenBank/DDBJ databases">
        <authorList>
            <person name="Chiriac C."/>
            <person name="Salcher M."/>
            <person name="Ghai R."/>
            <person name="Kavagutti S V."/>
        </authorList>
    </citation>
    <scope>NUCLEOTIDE SEQUENCE</scope>
</reference>
<dbReference type="FunFam" id="3.40.190.10:FF:000064">
    <property type="entry name" value="Prephenate dehydratase"/>
    <property type="match status" value="1"/>
</dbReference>
<dbReference type="PANTHER" id="PTHR21022:SF19">
    <property type="entry name" value="PREPHENATE DEHYDRATASE-RELATED"/>
    <property type="match status" value="1"/>
</dbReference>
<dbReference type="GO" id="GO:0004664">
    <property type="term" value="F:prephenate dehydratase activity"/>
    <property type="evidence" value="ECO:0007669"/>
    <property type="project" value="UniProtKB-EC"/>
</dbReference>
<feature type="domain" description="Prephenate dehydratase" evidence="8">
    <location>
        <begin position="3"/>
        <end position="183"/>
    </location>
</feature>
<dbReference type="GO" id="GO:0009094">
    <property type="term" value="P:L-phenylalanine biosynthetic process"/>
    <property type="evidence" value="ECO:0007669"/>
    <property type="project" value="UniProtKB-UniPathway"/>
</dbReference>
<comment type="pathway">
    <text evidence="1">Amino-acid biosynthesis; L-phenylalanine biosynthesis; phenylpyruvate from prephenate: step 1/1.</text>
</comment>
<dbReference type="InterPro" id="IPR008242">
    <property type="entry name" value="Chor_mutase/pphenate_deHydtase"/>
</dbReference>
<dbReference type="CDD" id="cd04905">
    <property type="entry name" value="ACT_CM-PDT"/>
    <property type="match status" value="1"/>
</dbReference>
<gene>
    <name evidence="10" type="ORF">UFOPK3772_00912</name>
</gene>
<keyword evidence="6" id="KW-0456">Lyase</keyword>
<dbReference type="EC" id="4.2.1.51" evidence="2"/>
<keyword evidence="3" id="KW-0028">Amino-acid biosynthesis</keyword>
<evidence type="ECO:0000256" key="7">
    <source>
        <dbReference type="ARBA" id="ARBA00047848"/>
    </source>
</evidence>
<protein>
    <recommendedName>
        <fullName evidence="2">prephenate dehydratase</fullName>
        <ecNumber evidence="2">4.2.1.51</ecNumber>
    </recommendedName>
</protein>
<dbReference type="InterPro" id="IPR001086">
    <property type="entry name" value="Preph_deHydtase"/>
</dbReference>
<dbReference type="UniPathway" id="UPA00121">
    <property type="reaction ID" value="UER00345"/>
</dbReference>
<evidence type="ECO:0000256" key="6">
    <source>
        <dbReference type="ARBA" id="ARBA00023239"/>
    </source>
</evidence>
<evidence type="ECO:0000256" key="3">
    <source>
        <dbReference type="ARBA" id="ARBA00022605"/>
    </source>
</evidence>
<evidence type="ECO:0000259" key="9">
    <source>
        <dbReference type="PROSITE" id="PS51671"/>
    </source>
</evidence>
<dbReference type="CDD" id="cd13632">
    <property type="entry name" value="PBP2_Aa-PDT_like"/>
    <property type="match status" value="1"/>
</dbReference>
<feature type="domain" description="ACT" evidence="9">
    <location>
        <begin position="198"/>
        <end position="275"/>
    </location>
</feature>
<dbReference type="InterPro" id="IPR002912">
    <property type="entry name" value="ACT_dom"/>
</dbReference>
<dbReference type="SUPFAM" id="SSF55021">
    <property type="entry name" value="ACT-like"/>
    <property type="match status" value="1"/>
</dbReference>
<dbReference type="SUPFAM" id="SSF53850">
    <property type="entry name" value="Periplasmic binding protein-like II"/>
    <property type="match status" value="1"/>
</dbReference>
<dbReference type="GO" id="GO:0005737">
    <property type="term" value="C:cytoplasm"/>
    <property type="evidence" value="ECO:0007669"/>
    <property type="project" value="TreeGrafter"/>
</dbReference>
<dbReference type="InterPro" id="IPR018528">
    <property type="entry name" value="Preph_deHydtase_CS"/>
</dbReference>
<organism evidence="10">
    <name type="scientific">freshwater metagenome</name>
    <dbReference type="NCBI Taxonomy" id="449393"/>
    <lineage>
        <taxon>unclassified sequences</taxon>
        <taxon>metagenomes</taxon>
        <taxon>ecological metagenomes</taxon>
    </lineage>
</organism>
<dbReference type="PROSITE" id="PS00857">
    <property type="entry name" value="PREPHENATE_DEHYDR_1"/>
    <property type="match status" value="1"/>
</dbReference>
<dbReference type="EMBL" id="CAFBNE010000020">
    <property type="protein sequence ID" value="CAB4940854.1"/>
    <property type="molecule type" value="Genomic_DNA"/>
</dbReference>
<dbReference type="InterPro" id="IPR045865">
    <property type="entry name" value="ACT-like_dom_sf"/>
</dbReference>
<dbReference type="Gene3D" id="3.30.70.260">
    <property type="match status" value="1"/>
</dbReference>
<accession>A0A6J7JDX4</accession>